<dbReference type="Proteomes" id="UP001055439">
    <property type="component" value="Chromosome 2"/>
</dbReference>
<reference evidence="1" key="1">
    <citation type="submission" date="2022-05" db="EMBL/GenBank/DDBJ databases">
        <title>The Musa troglodytarum L. genome provides insights into the mechanism of non-climacteric behaviour and enrichment of carotenoids.</title>
        <authorList>
            <person name="Wang J."/>
        </authorList>
    </citation>
    <scope>NUCLEOTIDE SEQUENCE</scope>
    <source>
        <tissue evidence="1">Leaf</tissue>
    </source>
</reference>
<proteinExistence type="predicted"/>
<name>A0A9E7FBP8_9LILI</name>
<keyword evidence="2" id="KW-1185">Reference proteome</keyword>
<evidence type="ECO:0000313" key="1">
    <source>
        <dbReference type="EMBL" id="URD91431.1"/>
    </source>
</evidence>
<protein>
    <submittedName>
        <fullName evidence="1">Uncharacterized protein</fullName>
    </submittedName>
</protein>
<sequence length="60" mass="6714">MTRRAGNGMLAICSCFCRGLDSRVIFRSIVVIFSRSVDVSSTGVGLRRLGFFWDHDFLIA</sequence>
<dbReference type="EMBL" id="CP097504">
    <property type="protein sequence ID" value="URD91431.1"/>
    <property type="molecule type" value="Genomic_DNA"/>
</dbReference>
<organism evidence="1 2">
    <name type="scientific">Musa troglodytarum</name>
    <name type="common">fe'i banana</name>
    <dbReference type="NCBI Taxonomy" id="320322"/>
    <lineage>
        <taxon>Eukaryota</taxon>
        <taxon>Viridiplantae</taxon>
        <taxon>Streptophyta</taxon>
        <taxon>Embryophyta</taxon>
        <taxon>Tracheophyta</taxon>
        <taxon>Spermatophyta</taxon>
        <taxon>Magnoliopsida</taxon>
        <taxon>Liliopsida</taxon>
        <taxon>Zingiberales</taxon>
        <taxon>Musaceae</taxon>
        <taxon>Musa</taxon>
    </lineage>
</organism>
<evidence type="ECO:0000313" key="2">
    <source>
        <dbReference type="Proteomes" id="UP001055439"/>
    </source>
</evidence>
<accession>A0A9E7FBP8</accession>
<dbReference type="AlphaFoldDB" id="A0A9E7FBP8"/>
<gene>
    <name evidence="1" type="ORF">MUK42_04365</name>
</gene>